<evidence type="ECO:0000256" key="8">
    <source>
        <dbReference type="HAMAP-Rule" id="MF_00083"/>
    </source>
</evidence>
<comment type="subcellular location">
    <subcellularLocation>
        <location evidence="8">Cytoplasm</location>
    </subcellularLocation>
</comment>
<comment type="subunit">
    <text evidence="8">Monomer.</text>
</comment>
<feature type="site" description="Discriminates between blocked and unblocked aminoacyl-tRNA" evidence="8">
    <location>
        <position position="37"/>
    </location>
</feature>
<dbReference type="NCBIfam" id="TIGR00447">
    <property type="entry name" value="pth"/>
    <property type="match status" value="1"/>
</dbReference>
<feature type="binding site" evidence="8">
    <location>
        <position position="101"/>
    </location>
    <ligand>
        <name>tRNA</name>
        <dbReference type="ChEBI" id="CHEBI:17843"/>
    </ligand>
</feature>
<dbReference type="PROSITE" id="PS01195">
    <property type="entry name" value="PEPT_TRNA_HYDROL_1"/>
    <property type="match status" value="1"/>
</dbReference>
<feature type="active site" description="Proton acceptor" evidence="8">
    <location>
        <position position="47"/>
    </location>
</feature>
<evidence type="ECO:0000313" key="11">
    <source>
        <dbReference type="EMBL" id="TQL34271.1"/>
    </source>
</evidence>
<dbReference type="PANTHER" id="PTHR17224">
    <property type="entry name" value="PEPTIDYL-TRNA HYDROLASE"/>
    <property type="match status" value="1"/>
</dbReference>
<evidence type="ECO:0000256" key="7">
    <source>
        <dbReference type="ARBA" id="ARBA00050038"/>
    </source>
</evidence>
<name>A0A542XEL7_9MICO</name>
<accession>A0A542XEL7</accession>
<keyword evidence="2 8" id="KW-0820">tRNA-binding</keyword>
<feature type="site" description="Stabilizes the basic form of H active site to accept a proton" evidence="8">
    <location>
        <position position="126"/>
    </location>
</feature>
<evidence type="ECO:0000256" key="2">
    <source>
        <dbReference type="ARBA" id="ARBA00022555"/>
    </source>
</evidence>
<dbReference type="PROSITE" id="PS01196">
    <property type="entry name" value="PEPT_TRNA_HYDROL_2"/>
    <property type="match status" value="1"/>
</dbReference>
<dbReference type="Proteomes" id="UP000318336">
    <property type="component" value="Unassembled WGS sequence"/>
</dbReference>
<dbReference type="SUPFAM" id="SSF53178">
    <property type="entry name" value="Peptidyl-tRNA hydrolase-like"/>
    <property type="match status" value="1"/>
</dbReference>
<sequence length="222" mass="23905">MTYDLARRTSPHRAYWLAVSEPVASGSDTWLVVGLGNPGPRYAGNRHNVGAMAIEQLAADAGTPLRQHKARAHAAELRIGTLAGGRPGPRAVVAVPMTYMNESGGPVSALMKFFKVTPERLVVVHDELDIDFGALRLKRGGGEGGHNGLRSISKSIGTKDYLRVRVGIGRPPGRMDPADYVLKDFSAAERKELEFVLPDTVDAVERVVHDGLTAAQNVVHAR</sequence>
<dbReference type="FunFam" id="3.40.50.1470:FF:000001">
    <property type="entry name" value="Peptidyl-tRNA hydrolase"/>
    <property type="match status" value="1"/>
</dbReference>
<keyword evidence="4 8" id="KW-0694">RNA-binding</keyword>
<dbReference type="GO" id="GO:0000049">
    <property type="term" value="F:tRNA binding"/>
    <property type="evidence" value="ECO:0007669"/>
    <property type="project" value="UniProtKB-UniRule"/>
</dbReference>
<dbReference type="GO" id="GO:0072344">
    <property type="term" value="P:rescue of stalled ribosome"/>
    <property type="evidence" value="ECO:0007669"/>
    <property type="project" value="UniProtKB-UniRule"/>
</dbReference>
<keyword evidence="8" id="KW-0963">Cytoplasm</keyword>
<feature type="binding site" evidence="8">
    <location>
        <position position="99"/>
    </location>
    <ligand>
        <name>tRNA</name>
        <dbReference type="ChEBI" id="CHEBI:17843"/>
    </ligand>
</feature>
<dbReference type="AlphaFoldDB" id="A0A542XEL7"/>
<dbReference type="InterPro" id="IPR001328">
    <property type="entry name" value="Pept_tRNA_hydro"/>
</dbReference>
<dbReference type="EC" id="3.1.1.29" evidence="1 8"/>
<evidence type="ECO:0000256" key="1">
    <source>
        <dbReference type="ARBA" id="ARBA00013260"/>
    </source>
</evidence>
<protein>
    <recommendedName>
        <fullName evidence="7 8">Peptidyl-tRNA hydrolase</fullName>
        <shortName evidence="8">Pth</shortName>
        <ecNumber evidence="1 8">3.1.1.29</ecNumber>
    </recommendedName>
</protein>
<dbReference type="HAMAP" id="MF_00083">
    <property type="entry name" value="Pept_tRNA_hydro_bact"/>
    <property type="match status" value="1"/>
</dbReference>
<evidence type="ECO:0000256" key="10">
    <source>
        <dbReference type="RuleBase" id="RU004320"/>
    </source>
</evidence>
<comment type="similarity">
    <text evidence="5 8 10">Belongs to the PTH family.</text>
</comment>
<keyword evidence="3 8" id="KW-0378">Hydrolase</keyword>
<dbReference type="GO" id="GO:0004045">
    <property type="term" value="F:peptidyl-tRNA hydrolase activity"/>
    <property type="evidence" value="ECO:0007669"/>
    <property type="project" value="UniProtKB-UniRule"/>
</dbReference>
<dbReference type="EMBL" id="VFOK01000001">
    <property type="protein sequence ID" value="TQL34271.1"/>
    <property type="molecule type" value="Genomic_DNA"/>
</dbReference>
<dbReference type="PANTHER" id="PTHR17224:SF1">
    <property type="entry name" value="PEPTIDYL-TRNA HYDROLASE"/>
    <property type="match status" value="1"/>
</dbReference>
<dbReference type="CDD" id="cd00462">
    <property type="entry name" value="PTH"/>
    <property type="match status" value="1"/>
</dbReference>
<keyword evidence="12" id="KW-1185">Reference proteome</keyword>
<evidence type="ECO:0000256" key="9">
    <source>
        <dbReference type="RuleBase" id="RU000673"/>
    </source>
</evidence>
<comment type="function">
    <text evidence="8">Hydrolyzes ribosome-free peptidyl-tRNAs (with 1 or more amino acids incorporated), which drop off the ribosome during protein synthesis, or as a result of ribosome stalling.</text>
</comment>
<dbReference type="InterPro" id="IPR036416">
    <property type="entry name" value="Pept_tRNA_hydro_sf"/>
</dbReference>
<evidence type="ECO:0000256" key="4">
    <source>
        <dbReference type="ARBA" id="ARBA00022884"/>
    </source>
</evidence>
<gene>
    <name evidence="8" type="primary">pth</name>
    <name evidence="11" type="ORF">FB554_2435</name>
</gene>
<feature type="binding site" evidence="8">
    <location>
        <position position="42"/>
    </location>
    <ligand>
        <name>tRNA</name>
        <dbReference type="ChEBI" id="CHEBI:17843"/>
    </ligand>
</feature>
<evidence type="ECO:0000313" key="12">
    <source>
        <dbReference type="Proteomes" id="UP000318336"/>
    </source>
</evidence>
<dbReference type="GO" id="GO:0006515">
    <property type="term" value="P:protein quality control for misfolded or incompletely synthesized proteins"/>
    <property type="evidence" value="ECO:0007669"/>
    <property type="project" value="UniProtKB-UniRule"/>
</dbReference>
<dbReference type="Pfam" id="PF01195">
    <property type="entry name" value="Pept_tRNA_hydro"/>
    <property type="match status" value="1"/>
</dbReference>
<organism evidence="11 12">
    <name type="scientific">Barrientosiimonas humi</name>
    <dbReference type="NCBI Taxonomy" id="999931"/>
    <lineage>
        <taxon>Bacteria</taxon>
        <taxon>Bacillati</taxon>
        <taxon>Actinomycetota</taxon>
        <taxon>Actinomycetes</taxon>
        <taxon>Micrococcales</taxon>
        <taxon>Dermacoccaceae</taxon>
        <taxon>Barrientosiimonas</taxon>
    </lineage>
</organism>
<comment type="caution">
    <text evidence="11">The sequence shown here is derived from an EMBL/GenBank/DDBJ whole genome shotgun (WGS) entry which is preliminary data.</text>
</comment>
<proteinExistence type="inferred from homology"/>
<dbReference type="Gene3D" id="3.40.50.1470">
    <property type="entry name" value="Peptidyl-tRNA hydrolase"/>
    <property type="match status" value="1"/>
</dbReference>
<comment type="function">
    <text evidence="8">Catalyzes the release of premature peptidyl moieties from peptidyl-tRNA molecules trapped in stalled 50S ribosomal subunits, and thus maintains levels of free tRNAs and 50S ribosomes.</text>
</comment>
<feature type="binding site" evidence="8">
    <location>
        <position position="147"/>
    </location>
    <ligand>
        <name>tRNA</name>
        <dbReference type="ChEBI" id="CHEBI:17843"/>
    </ligand>
</feature>
<evidence type="ECO:0000256" key="3">
    <source>
        <dbReference type="ARBA" id="ARBA00022801"/>
    </source>
</evidence>
<dbReference type="GO" id="GO:0005737">
    <property type="term" value="C:cytoplasm"/>
    <property type="evidence" value="ECO:0007669"/>
    <property type="project" value="UniProtKB-SubCell"/>
</dbReference>
<comment type="catalytic activity">
    <reaction evidence="6 8 9">
        <text>an N-acyl-L-alpha-aminoacyl-tRNA + H2O = an N-acyl-L-amino acid + a tRNA + H(+)</text>
        <dbReference type="Rhea" id="RHEA:54448"/>
        <dbReference type="Rhea" id="RHEA-COMP:10123"/>
        <dbReference type="Rhea" id="RHEA-COMP:13883"/>
        <dbReference type="ChEBI" id="CHEBI:15377"/>
        <dbReference type="ChEBI" id="CHEBI:15378"/>
        <dbReference type="ChEBI" id="CHEBI:59874"/>
        <dbReference type="ChEBI" id="CHEBI:78442"/>
        <dbReference type="ChEBI" id="CHEBI:138191"/>
        <dbReference type="EC" id="3.1.1.29"/>
    </reaction>
</comment>
<evidence type="ECO:0000256" key="5">
    <source>
        <dbReference type="ARBA" id="ARBA00038063"/>
    </source>
</evidence>
<dbReference type="InterPro" id="IPR018171">
    <property type="entry name" value="Pept_tRNA_hydro_CS"/>
</dbReference>
<evidence type="ECO:0000256" key="6">
    <source>
        <dbReference type="ARBA" id="ARBA00048707"/>
    </source>
</evidence>
<reference evidence="11 12" key="1">
    <citation type="submission" date="2019-06" db="EMBL/GenBank/DDBJ databases">
        <title>Sequencing the genomes of 1000 actinobacteria strains.</title>
        <authorList>
            <person name="Klenk H.-P."/>
        </authorList>
    </citation>
    <scope>NUCLEOTIDE SEQUENCE [LARGE SCALE GENOMIC DNA]</scope>
    <source>
        <strain evidence="11 12">DSM 24617</strain>
    </source>
</reference>